<protein>
    <submittedName>
        <fullName evidence="2">Mg-protoporphyrin IX methyl transferase</fullName>
    </submittedName>
</protein>
<dbReference type="Pfam" id="PF13649">
    <property type="entry name" value="Methyltransf_25"/>
    <property type="match status" value="1"/>
</dbReference>
<keyword evidence="2" id="KW-0808">Transferase</keyword>
<reference evidence="2 3" key="1">
    <citation type="submission" date="2016-03" db="EMBL/GenBank/DDBJ databases">
        <title>Complete genome sequence of a soil Actinobacterium, Nocardioides dokdonensis FR1436.</title>
        <authorList>
            <person name="Kwon S.-K."/>
            <person name="Kim K."/>
            <person name="Kim J.F."/>
        </authorList>
    </citation>
    <scope>NUCLEOTIDE SEQUENCE [LARGE SCALE GENOMIC DNA]</scope>
    <source>
        <strain evidence="2 3">FR1436</strain>
    </source>
</reference>
<dbReference type="STRING" id="1300347.I601_2919"/>
<dbReference type="RefSeq" id="WP_068111114.1">
    <property type="nucleotide sequence ID" value="NZ_CP015079.1"/>
</dbReference>
<evidence type="ECO:0000313" key="2">
    <source>
        <dbReference type="EMBL" id="ANH39335.1"/>
    </source>
</evidence>
<dbReference type="Gene3D" id="3.40.50.150">
    <property type="entry name" value="Vaccinia Virus protein VP39"/>
    <property type="match status" value="1"/>
</dbReference>
<evidence type="ECO:0000259" key="1">
    <source>
        <dbReference type="Pfam" id="PF13649"/>
    </source>
</evidence>
<name>A0A1A9GPG8_9ACTN</name>
<feature type="domain" description="Methyltransferase" evidence="1">
    <location>
        <begin position="58"/>
        <end position="119"/>
    </location>
</feature>
<proteinExistence type="predicted"/>
<dbReference type="CDD" id="cd02440">
    <property type="entry name" value="AdoMet_MTases"/>
    <property type="match status" value="1"/>
</dbReference>
<evidence type="ECO:0000313" key="3">
    <source>
        <dbReference type="Proteomes" id="UP000077868"/>
    </source>
</evidence>
<keyword evidence="3" id="KW-1185">Reference proteome</keyword>
<dbReference type="SUPFAM" id="SSF53335">
    <property type="entry name" value="S-adenosyl-L-methionine-dependent methyltransferases"/>
    <property type="match status" value="1"/>
</dbReference>
<dbReference type="InterPro" id="IPR029063">
    <property type="entry name" value="SAM-dependent_MTases_sf"/>
</dbReference>
<dbReference type="PATRIC" id="fig|1300347.3.peg.2919"/>
<dbReference type="KEGG" id="ndk:I601_2919"/>
<accession>A0A1A9GPG8</accession>
<dbReference type="InterPro" id="IPR041698">
    <property type="entry name" value="Methyltransf_25"/>
</dbReference>
<dbReference type="Proteomes" id="UP000077868">
    <property type="component" value="Chromosome"/>
</dbReference>
<sequence length="215" mass="22739">MIQRDEPFSTVFARALQGIPCRVVGLDDGPSVLPMGEWTREADEQDLAVLAHCSGPTLDIGCGPGRMTASLARMGHQVLGIDVVPEAVEQTRQRGVPALLRDLYDALPDEGRWETVLLADGNVGIGGDPVALLRRSRELLGSFGRVVVEVAAPGTALSTRWVTLEAGEARSRPFRWSVVGADDIATVAAKAGLGVTTCTGVGSGDRWVSVLQVRG</sequence>
<dbReference type="EMBL" id="CP015079">
    <property type="protein sequence ID" value="ANH39335.1"/>
    <property type="molecule type" value="Genomic_DNA"/>
</dbReference>
<organism evidence="2 3">
    <name type="scientific">Nocardioides dokdonensis FR1436</name>
    <dbReference type="NCBI Taxonomy" id="1300347"/>
    <lineage>
        <taxon>Bacteria</taxon>
        <taxon>Bacillati</taxon>
        <taxon>Actinomycetota</taxon>
        <taxon>Actinomycetes</taxon>
        <taxon>Propionibacteriales</taxon>
        <taxon>Nocardioidaceae</taxon>
        <taxon>Nocardioides</taxon>
    </lineage>
</organism>
<dbReference type="GO" id="GO:0016740">
    <property type="term" value="F:transferase activity"/>
    <property type="evidence" value="ECO:0007669"/>
    <property type="project" value="UniProtKB-KW"/>
</dbReference>
<gene>
    <name evidence="2" type="ORF">I601_2919</name>
</gene>
<dbReference type="AlphaFoldDB" id="A0A1A9GPG8"/>